<feature type="domain" description="MoaF-like" evidence="1">
    <location>
        <begin position="6"/>
        <end position="99"/>
    </location>
</feature>
<name>A0A317EJV5_9SPHI</name>
<comment type="caution">
    <text evidence="2">The sequence shown here is derived from an EMBL/GenBank/DDBJ whole genome shotgun (WGS) entry which is preliminary data.</text>
</comment>
<reference evidence="2 3" key="1">
    <citation type="submission" date="2018-05" db="EMBL/GenBank/DDBJ databases">
        <title>Pedobacter paludis sp. nov., isolated from wetland soil.</title>
        <authorList>
            <person name="Zhang Y."/>
            <person name="Wang G."/>
        </authorList>
    </citation>
    <scope>NUCLEOTIDE SEQUENCE [LARGE SCALE GENOMIC DNA]</scope>
    <source>
        <strain evidence="2 3">KCTC22721</strain>
    </source>
</reference>
<evidence type="ECO:0000313" key="3">
    <source>
        <dbReference type="Proteomes" id="UP000245379"/>
    </source>
</evidence>
<dbReference type="Pfam" id="PF22036">
    <property type="entry name" value="MoaF_like"/>
    <property type="match status" value="1"/>
</dbReference>
<sequence>MEIIFKNVAVDFGDLKMMLHFKSDTVLAITVTEINTQSINITEIIDIKIVVQRPMLLLLFWNDAIGNIITQIHDYEKGVIHSNWISTSGVLITLTGSLKPIDCWKIPILLMPWVC</sequence>
<organism evidence="2 3">
    <name type="scientific">Pedobacter yonginense</name>
    <dbReference type="NCBI Taxonomy" id="651869"/>
    <lineage>
        <taxon>Bacteria</taxon>
        <taxon>Pseudomonadati</taxon>
        <taxon>Bacteroidota</taxon>
        <taxon>Sphingobacteriia</taxon>
        <taxon>Sphingobacteriales</taxon>
        <taxon>Sphingobacteriaceae</taxon>
        <taxon>Pedobacter</taxon>
    </lineage>
</organism>
<dbReference type="InterPro" id="IPR053892">
    <property type="entry name" value="MoaF-like"/>
</dbReference>
<keyword evidence="3" id="KW-1185">Reference proteome</keyword>
<dbReference type="RefSeq" id="WP_109926708.1">
    <property type="nucleotide sequence ID" value="NZ_QGNZ01000004.1"/>
</dbReference>
<dbReference type="EMBL" id="QGNZ01000004">
    <property type="protein sequence ID" value="PWS26143.1"/>
    <property type="molecule type" value="Genomic_DNA"/>
</dbReference>
<accession>A0A317EJV5</accession>
<dbReference type="OrthoDB" id="8441428at2"/>
<protein>
    <recommendedName>
        <fullName evidence="1">MoaF-like domain-containing protein</fullName>
    </recommendedName>
</protein>
<dbReference type="AlphaFoldDB" id="A0A317EJV5"/>
<evidence type="ECO:0000313" key="2">
    <source>
        <dbReference type="EMBL" id="PWS26143.1"/>
    </source>
</evidence>
<dbReference type="Proteomes" id="UP000245379">
    <property type="component" value="Unassembled WGS sequence"/>
</dbReference>
<proteinExistence type="predicted"/>
<evidence type="ECO:0000259" key="1">
    <source>
        <dbReference type="Pfam" id="PF22036"/>
    </source>
</evidence>
<gene>
    <name evidence="2" type="ORF">DHW03_15215</name>
</gene>